<dbReference type="SUPFAM" id="SSF56784">
    <property type="entry name" value="HAD-like"/>
    <property type="match status" value="1"/>
</dbReference>
<accession>A0A3P1SG58</accession>
<dbReference type="AlphaFoldDB" id="A0A3P1SG58"/>
<comment type="caution">
    <text evidence="1">The sequence shown here is derived from an EMBL/GenBank/DDBJ whole genome shotgun (WGS) entry which is preliminary data.</text>
</comment>
<dbReference type="InterPro" id="IPR036412">
    <property type="entry name" value="HAD-like_sf"/>
</dbReference>
<reference evidence="1 2" key="1">
    <citation type="submission" date="2018-11" db="EMBL/GenBank/DDBJ databases">
        <title>Genomes From Bacteria Associated with the Canine Oral Cavity: a Test Case for Automated Genome-Based Taxonomic Assignment.</title>
        <authorList>
            <person name="Coil D.A."/>
            <person name="Jospin G."/>
            <person name="Darling A.E."/>
            <person name="Wallis C."/>
            <person name="Davis I.J."/>
            <person name="Harris S."/>
            <person name="Eisen J.A."/>
            <person name="Holcombe L.J."/>
            <person name="O'Flynn C."/>
        </authorList>
    </citation>
    <scope>NUCLEOTIDE SEQUENCE [LARGE SCALE GENOMIC DNA]</scope>
    <source>
        <strain evidence="1 2">OH770</strain>
    </source>
</reference>
<dbReference type="Proteomes" id="UP000280444">
    <property type="component" value="Unassembled WGS sequence"/>
</dbReference>
<dbReference type="Gene3D" id="3.30.1240.10">
    <property type="match status" value="1"/>
</dbReference>
<evidence type="ECO:0000313" key="2">
    <source>
        <dbReference type="Proteomes" id="UP000280444"/>
    </source>
</evidence>
<dbReference type="NCBIfam" id="TIGR01484">
    <property type="entry name" value="HAD-SF-IIB"/>
    <property type="match status" value="1"/>
</dbReference>
<evidence type="ECO:0000313" key="1">
    <source>
        <dbReference type="EMBL" id="RRC95969.1"/>
    </source>
</evidence>
<dbReference type="PROSITE" id="PS01228">
    <property type="entry name" value="COF_1"/>
    <property type="match status" value="1"/>
</dbReference>
<dbReference type="PANTHER" id="PTHR10000:SF8">
    <property type="entry name" value="HAD SUPERFAMILY HYDROLASE-LIKE, TYPE 3"/>
    <property type="match status" value="1"/>
</dbReference>
<dbReference type="InterPro" id="IPR023214">
    <property type="entry name" value="HAD_sf"/>
</dbReference>
<dbReference type="GO" id="GO:0016791">
    <property type="term" value="F:phosphatase activity"/>
    <property type="evidence" value="ECO:0007669"/>
    <property type="project" value="TreeGrafter"/>
</dbReference>
<dbReference type="PROSITE" id="PS01229">
    <property type="entry name" value="COF_2"/>
    <property type="match status" value="1"/>
</dbReference>
<dbReference type="GO" id="GO:0000287">
    <property type="term" value="F:magnesium ion binding"/>
    <property type="evidence" value="ECO:0007669"/>
    <property type="project" value="TreeGrafter"/>
</dbReference>
<name>A0A3P1SG58_9ACTO</name>
<gene>
    <name evidence="1" type="ORF">EII11_03745</name>
</gene>
<dbReference type="OrthoDB" id="3180855at2"/>
<keyword evidence="2" id="KW-1185">Reference proteome</keyword>
<protein>
    <submittedName>
        <fullName evidence="1">HAD family phosphatase</fullName>
    </submittedName>
</protein>
<dbReference type="GO" id="GO:0005829">
    <property type="term" value="C:cytosol"/>
    <property type="evidence" value="ECO:0007669"/>
    <property type="project" value="TreeGrafter"/>
</dbReference>
<dbReference type="Pfam" id="PF08282">
    <property type="entry name" value="Hydrolase_3"/>
    <property type="match status" value="1"/>
</dbReference>
<proteinExistence type="predicted"/>
<dbReference type="RefSeq" id="WP_124868733.1">
    <property type="nucleotide sequence ID" value="NZ_RQZF01000002.1"/>
</dbReference>
<organism evidence="1 2">
    <name type="scientific">Schaalia canis</name>
    <dbReference type="NCBI Taxonomy" id="100469"/>
    <lineage>
        <taxon>Bacteria</taxon>
        <taxon>Bacillati</taxon>
        <taxon>Actinomycetota</taxon>
        <taxon>Actinomycetes</taxon>
        <taxon>Actinomycetales</taxon>
        <taxon>Actinomycetaceae</taxon>
        <taxon>Schaalia</taxon>
    </lineage>
</organism>
<dbReference type="Gene3D" id="3.40.50.1000">
    <property type="entry name" value="HAD superfamily/HAD-like"/>
    <property type="match status" value="1"/>
</dbReference>
<dbReference type="EMBL" id="RQZF01000002">
    <property type="protein sequence ID" value="RRC95969.1"/>
    <property type="molecule type" value="Genomic_DNA"/>
</dbReference>
<dbReference type="PANTHER" id="PTHR10000">
    <property type="entry name" value="PHOSPHOSERINE PHOSPHATASE"/>
    <property type="match status" value="1"/>
</dbReference>
<sequence>MSLLLTPPNSGEKPIPFDELVAKVKAELPETLPRDLNEILIALDVDGTILLPEGASNRVLDAFHTLNESGATVVIATGRGTEGVRPVWRHLQADSGWSVCSNGAVAAHWNPTFDDGVEIIRTHTFNPAPVIDRLCEAMPDVYLGVEVHKGFLISRTFPGSVFFEDTWVRDVAELRETDTPRLVAMAEDMNIVEFESSLKDMGIGDIAQYAVGWTTWVDIGPKGCTKATGLQDLVDELGIAPHATIAVGDGMNDIEMLTWAAHGVAMGSALPEVRRAANAVTGSVENDGAAAVMCALVERSKERA</sequence>
<dbReference type="InterPro" id="IPR006379">
    <property type="entry name" value="HAD-SF_hydro_IIB"/>
</dbReference>